<geneLocation type="mitochondrion" evidence="14"/>
<keyword evidence="6 12" id="KW-0375">Hydrogen ion transport</keyword>
<keyword evidence="8 12" id="KW-0406">Ion transport</keyword>
<keyword evidence="11" id="KW-0066">ATP synthesis</keyword>
<dbReference type="Pfam" id="PF00895">
    <property type="entry name" value="ATP-synt_8"/>
    <property type="match status" value="1"/>
</dbReference>
<evidence type="ECO:0000256" key="9">
    <source>
        <dbReference type="ARBA" id="ARBA00023128"/>
    </source>
</evidence>
<dbReference type="InterPro" id="IPR001421">
    <property type="entry name" value="ATP8_metazoa"/>
</dbReference>
<keyword evidence="10 13" id="KW-0472">Membrane</keyword>
<dbReference type="GO" id="GO:0045259">
    <property type="term" value="C:proton-transporting ATP synthase complex"/>
    <property type="evidence" value="ECO:0007669"/>
    <property type="project" value="UniProtKB-KW"/>
</dbReference>
<dbReference type="InterPro" id="IPR050635">
    <property type="entry name" value="ATPase_protein_8"/>
</dbReference>
<reference evidence="14" key="1">
    <citation type="journal article" date="2009" name="Gene">
        <title>Mitogenomic perspectives into iguanid phylogeny and biogeography: Gondwanan vicariance for the origin of Madagascan oplurines.</title>
        <authorList>
            <person name="Okajima Y."/>
            <person name="Kumazawa Y."/>
        </authorList>
    </citation>
    <scope>NUCLEOTIDE SEQUENCE</scope>
</reference>
<evidence type="ECO:0000256" key="6">
    <source>
        <dbReference type="ARBA" id="ARBA00022781"/>
    </source>
</evidence>
<comment type="similarity">
    <text evidence="2 12">Belongs to the ATPase protein 8 family.</text>
</comment>
<evidence type="ECO:0000256" key="13">
    <source>
        <dbReference type="SAM" id="Phobius"/>
    </source>
</evidence>
<evidence type="ECO:0000256" key="10">
    <source>
        <dbReference type="ARBA" id="ARBA00023136"/>
    </source>
</evidence>
<comment type="subcellular location">
    <subcellularLocation>
        <location evidence="1 12">Mitochondrion membrane</location>
        <topology evidence="1 12">Single-pass membrane protein</topology>
    </subcellularLocation>
</comment>
<evidence type="ECO:0000256" key="8">
    <source>
        <dbReference type="ARBA" id="ARBA00023065"/>
    </source>
</evidence>
<gene>
    <name evidence="14" type="primary">ATPase 8</name>
</gene>
<keyword evidence="5 12" id="KW-0812">Transmembrane</keyword>
<keyword evidence="3 12" id="KW-0813">Transport</keyword>
<dbReference type="AlphaFoldDB" id="C4T8A5"/>
<accession>C4T8A5</accession>
<sequence length="55" mass="6698">MPQLNPSPWFFILTITWMILIFSFLSKTVNSKHLKTPTLYSHKMKTTSHWTWPWF</sequence>
<dbReference type="PANTHER" id="PTHR39937:SF1">
    <property type="entry name" value="ATP SYNTHASE PROTEIN 8"/>
    <property type="match status" value="1"/>
</dbReference>
<dbReference type="GO" id="GO:0015986">
    <property type="term" value="P:proton motive force-driven ATP synthesis"/>
    <property type="evidence" value="ECO:0007669"/>
    <property type="project" value="InterPro"/>
</dbReference>
<feature type="transmembrane region" description="Helical" evidence="13">
    <location>
        <begin position="6"/>
        <end position="25"/>
    </location>
</feature>
<evidence type="ECO:0000256" key="3">
    <source>
        <dbReference type="ARBA" id="ARBA00022448"/>
    </source>
</evidence>
<proteinExistence type="inferred from homology"/>
<dbReference type="GO" id="GO:0031966">
    <property type="term" value="C:mitochondrial membrane"/>
    <property type="evidence" value="ECO:0007669"/>
    <property type="project" value="UniProtKB-SubCell"/>
</dbReference>
<dbReference type="GO" id="GO:0015078">
    <property type="term" value="F:proton transmembrane transporter activity"/>
    <property type="evidence" value="ECO:0007669"/>
    <property type="project" value="InterPro"/>
</dbReference>
<evidence type="ECO:0000256" key="1">
    <source>
        <dbReference type="ARBA" id="ARBA00004304"/>
    </source>
</evidence>
<evidence type="ECO:0000313" key="14">
    <source>
        <dbReference type="EMBL" id="BAH70425.1"/>
    </source>
</evidence>
<organism evidence="14">
    <name type="scientific">Plica plica</name>
    <name type="common">tree runner</name>
    <dbReference type="NCBI Taxonomy" id="179265"/>
    <lineage>
        <taxon>Eukaryota</taxon>
        <taxon>Metazoa</taxon>
        <taxon>Chordata</taxon>
        <taxon>Craniata</taxon>
        <taxon>Vertebrata</taxon>
        <taxon>Euteleostomi</taxon>
        <taxon>Lepidosauria</taxon>
        <taxon>Squamata</taxon>
        <taxon>Bifurcata</taxon>
        <taxon>Unidentata</taxon>
        <taxon>Episquamata</taxon>
        <taxon>Toxicofera</taxon>
        <taxon>Iguania</taxon>
        <taxon>Iguanidae</taxon>
        <taxon>Tropidurinae</taxon>
        <taxon>Plica</taxon>
    </lineage>
</organism>
<keyword evidence="7 13" id="KW-1133">Transmembrane helix</keyword>
<name>C4T8A5_9SAUR</name>
<evidence type="ECO:0000256" key="7">
    <source>
        <dbReference type="ARBA" id="ARBA00022989"/>
    </source>
</evidence>
<keyword evidence="4 12" id="KW-0138">CF(0)</keyword>
<evidence type="ECO:0000256" key="2">
    <source>
        <dbReference type="ARBA" id="ARBA00008892"/>
    </source>
</evidence>
<evidence type="ECO:0000256" key="11">
    <source>
        <dbReference type="ARBA" id="ARBA00023310"/>
    </source>
</evidence>
<dbReference type="EMBL" id="AB218961">
    <property type="protein sequence ID" value="BAH70425.1"/>
    <property type="molecule type" value="Genomic_DNA"/>
</dbReference>
<evidence type="ECO:0000256" key="4">
    <source>
        <dbReference type="ARBA" id="ARBA00022547"/>
    </source>
</evidence>
<protein>
    <recommendedName>
        <fullName evidence="12">ATP synthase complex subunit 8</fullName>
    </recommendedName>
</protein>
<evidence type="ECO:0000256" key="12">
    <source>
        <dbReference type="RuleBase" id="RU003661"/>
    </source>
</evidence>
<evidence type="ECO:0000256" key="5">
    <source>
        <dbReference type="ARBA" id="ARBA00022692"/>
    </source>
</evidence>
<dbReference type="PANTHER" id="PTHR39937">
    <property type="entry name" value="ATP SYNTHASE PROTEIN 8"/>
    <property type="match status" value="1"/>
</dbReference>
<keyword evidence="9 12" id="KW-0496">Mitochondrion</keyword>